<gene>
    <name evidence="1" type="ORF">FRUB_05416</name>
</gene>
<comment type="caution">
    <text evidence="1">The sequence shown here is derived from an EMBL/GenBank/DDBJ whole genome shotgun (WGS) entry which is preliminary data.</text>
</comment>
<accession>A0A225DWC2</accession>
<name>A0A225DWC2_9BACT</name>
<dbReference type="AlphaFoldDB" id="A0A225DWC2"/>
<sequence length="41" mass="4672">MALGLHFVRNNCASHRSAKDSIEKSFLLIGIINYGIKYYNN</sequence>
<protein>
    <submittedName>
        <fullName evidence="1">Uncharacterized protein</fullName>
    </submittedName>
</protein>
<dbReference type="EMBL" id="NIDE01000008">
    <property type="protein sequence ID" value="OWK40497.1"/>
    <property type="molecule type" value="Genomic_DNA"/>
</dbReference>
<dbReference type="Proteomes" id="UP000214646">
    <property type="component" value="Unassembled WGS sequence"/>
</dbReference>
<proteinExistence type="predicted"/>
<keyword evidence="2" id="KW-1185">Reference proteome</keyword>
<evidence type="ECO:0000313" key="1">
    <source>
        <dbReference type="EMBL" id="OWK40497.1"/>
    </source>
</evidence>
<organism evidence="1 2">
    <name type="scientific">Fimbriiglobus ruber</name>
    <dbReference type="NCBI Taxonomy" id="1908690"/>
    <lineage>
        <taxon>Bacteria</taxon>
        <taxon>Pseudomonadati</taxon>
        <taxon>Planctomycetota</taxon>
        <taxon>Planctomycetia</taxon>
        <taxon>Gemmatales</taxon>
        <taxon>Gemmataceae</taxon>
        <taxon>Fimbriiglobus</taxon>
    </lineage>
</organism>
<reference evidence="2" key="1">
    <citation type="submission" date="2017-06" db="EMBL/GenBank/DDBJ databases">
        <title>Genome analysis of Fimbriiglobus ruber SP5, the first member of the order Planctomycetales with confirmed chitinolytic capability.</title>
        <authorList>
            <person name="Ravin N.V."/>
            <person name="Rakitin A.L."/>
            <person name="Ivanova A.A."/>
            <person name="Beletsky A.V."/>
            <person name="Kulichevskaya I.S."/>
            <person name="Mardanov A.V."/>
            <person name="Dedysh S.N."/>
        </authorList>
    </citation>
    <scope>NUCLEOTIDE SEQUENCE [LARGE SCALE GENOMIC DNA]</scope>
    <source>
        <strain evidence="2">SP5</strain>
    </source>
</reference>
<evidence type="ECO:0000313" key="2">
    <source>
        <dbReference type="Proteomes" id="UP000214646"/>
    </source>
</evidence>